<reference evidence="3" key="1">
    <citation type="journal article" date="2016" name="Nature">
        <title>Redefining the invertebrate RNA virosphere.</title>
        <authorList>
            <person name="Shi M."/>
            <person name="Lin X.D."/>
            <person name="Tian J.H."/>
            <person name="Chen L.J."/>
            <person name="Chen X."/>
            <person name="Li C.X."/>
            <person name="Qin X.C."/>
            <person name="Li J."/>
            <person name="Cao J.P."/>
            <person name="Eden J.S."/>
            <person name="Buchmann J."/>
            <person name="Wang W."/>
            <person name="Xu J."/>
            <person name="Holmes E.C."/>
            <person name="Zhang Y.Z."/>
        </authorList>
    </citation>
    <scope>NUCLEOTIDE SEQUENCE</scope>
    <source>
        <strain evidence="3">BHJJX24892</strain>
        <strain evidence="4">BHTH16011</strain>
    </source>
</reference>
<accession>A0A1L3KI54</accession>
<evidence type="ECO:0000256" key="1">
    <source>
        <dbReference type="ARBA" id="ARBA00023104"/>
    </source>
</evidence>
<dbReference type="GO" id="GO:0039666">
    <property type="term" value="P:virion attachment to host cell pilus"/>
    <property type="evidence" value="ECO:0007669"/>
    <property type="project" value="UniProtKB-KW"/>
</dbReference>
<dbReference type="Pfam" id="PF03863">
    <property type="entry name" value="Phage_mat-A"/>
    <property type="match status" value="1"/>
</dbReference>
<evidence type="ECO:0000313" key="4">
    <source>
        <dbReference type="EMBL" id="APG77019.1"/>
    </source>
</evidence>
<sequence>MRDYQAVFYYPERGWSVQTWDSLDKPGCSNYPRYYYNETTPTFPRLLKGRDNSKVGPAPYPTNYFGFRVEFQEKPRESFWISGRKYLYGCGFHIRTIGEKTLIVEDESLRIQGMKISFADGKKIYLPNPSVNLISRVRENAIGQLRSNSINLGQSLGELPEGLKFIYDTTRTVLASAIQLRKGNVSGALAILGFKKRQESLKIINEATQNAAKAALAWKFGVRPMVNDIVNIAGEIGKAMQRPDFIKVKATGTELVNLSAPSGGLVTGEVLQVVEVGYNIRPKAAYANAFLGLTNPLATAWELVPLSFVINWFVSIGDVLGALDAGVGLDVVSGYETRVTKGAYSLVYPGSVADGENSTSLFTSERKVLDAIAPPGLYAKHTIGKGQLTTLAIMARALT</sequence>
<dbReference type="InterPro" id="IPR005563">
    <property type="entry name" value="A_protein"/>
</dbReference>
<keyword evidence="1" id="KW-0946">Virion</keyword>
<protein>
    <recommendedName>
        <fullName evidence="5">Maturation protein</fullName>
    </recommendedName>
</protein>
<dbReference type="EMBL" id="KX883470">
    <property type="protein sequence ID" value="APG76995.1"/>
    <property type="molecule type" value="Genomic_RNA"/>
</dbReference>
<keyword evidence="1" id="KW-1160">Virus entry into host cell</keyword>
<proteinExistence type="inferred from homology"/>
<keyword evidence="1" id="KW-1161">Viral attachment to host cell</keyword>
<dbReference type="EMBL" id="KX883481">
    <property type="protein sequence ID" value="APG77019.1"/>
    <property type="molecule type" value="Genomic_RNA"/>
</dbReference>
<evidence type="ECO:0000256" key="2">
    <source>
        <dbReference type="ARBA" id="ARBA00035110"/>
    </source>
</evidence>
<keyword evidence="1" id="KW-0945">Host-virus interaction</keyword>
<comment type="similarity">
    <text evidence="2">Belongs to the Leviviricetes maturation protein family.</text>
</comment>
<keyword evidence="1" id="KW-1175">Viral attachment to host cell pilus</keyword>
<name>A0A1L3KI54_9VIRU</name>
<evidence type="ECO:0008006" key="5">
    <source>
        <dbReference type="Google" id="ProtNLM"/>
    </source>
</evidence>
<evidence type="ECO:0000313" key="3">
    <source>
        <dbReference type="EMBL" id="APG76995.1"/>
    </source>
</evidence>
<organism evidence="3">
    <name type="scientific">Beihai levi-like virus 22</name>
    <dbReference type="NCBI Taxonomy" id="1922408"/>
    <lineage>
        <taxon>Viruses</taxon>
        <taxon>Riboviria</taxon>
    </lineage>
</organism>